<evidence type="ECO:0000313" key="17">
    <source>
        <dbReference type="EMBL" id="CAB4217802.1"/>
    </source>
</evidence>
<evidence type="ECO:0000313" key="14">
    <source>
        <dbReference type="EMBL" id="CAB4186266.1"/>
    </source>
</evidence>
<evidence type="ECO:0000313" key="19">
    <source>
        <dbReference type="EMBL" id="CAB5231342.1"/>
    </source>
</evidence>
<gene>
    <name evidence="13" type="ORF">UFOVP1036_11</name>
    <name evidence="14" type="ORF">UFOVP1132_56</name>
    <name evidence="15" type="ORF">UFOVP1190_31</name>
    <name evidence="16" type="ORF">UFOVP1248_96</name>
    <name evidence="17" type="ORF">UFOVP1493_92</name>
    <name evidence="19" type="ORF">UFOVP1584_62</name>
    <name evidence="18" type="ORF">UFOVP1635_3</name>
    <name evidence="10" type="ORF">UFOVP521_46</name>
    <name evidence="11" type="ORF">UFOVP856_18</name>
    <name evidence="12" type="ORF">UFOVP967_70</name>
</gene>
<name>A0A6J5QCV8_9CAUD</name>
<dbReference type="GO" id="GO:0009360">
    <property type="term" value="C:DNA polymerase III complex"/>
    <property type="evidence" value="ECO:0007669"/>
    <property type="project" value="InterPro"/>
</dbReference>
<evidence type="ECO:0000313" key="16">
    <source>
        <dbReference type="EMBL" id="CAB4192819.1"/>
    </source>
</evidence>
<evidence type="ECO:0000313" key="15">
    <source>
        <dbReference type="EMBL" id="CAB4190057.1"/>
    </source>
</evidence>
<comment type="subcellular location">
    <subcellularLocation>
        <location evidence="1">Cytoplasm</location>
    </subcellularLocation>
</comment>
<dbReference type="EMBL" id="LR798432">
    <property type="protein sequence ID" value="CAB5231342.1"/>
    <property type="molecule type" value="Genomic_DNA"/>
</dbReference>
<dbReference type="EMBL" id="LR796910">
    <property type="protein sequence ID" value="CAB4174653.1"/>
    <property type="molecule type" value="Genomic_DNA"/>
</dbReference>
<dbReference type="EMBL" id="LR796811">
    <property type="protein sequence ID" value="CAB4167276.1"/>
    <property type="molecule type" value="Genomic_DNA"/>
</dbReference>
<dbReference type="Gene3D" id="3.10.150.10">
    <property type="entry name" value="DNA Polymerase III, subunit A, domain 2"/>
    <property type="match status" value="1"/>
</dbReference>
<dbReference type="PANTHER" id="PTHR30478">
    <property type="entry name" value="DNA POLYMERASE III SUBUNIT BETA"/>
    <property type="match status" value="1"/>
</dbReference>
<dbReference type="InterPro" id="IPR022634">
    <property type="entry name" value="DNA_polIII_beta_N"/>
</dbReference>
<evidence type="ECO:0000313" key="18">
    <source>
        <dbReference type="EMBL" id="CAB4219818.1"/>
    </source>
</evidence>
<evidence type="ECO:0000313" key="11">
    <source>
        <dbReference type="EMBL" id="CAB4167276.1"/>
    </source>
</evidence>
<reference evidence="13" key="1">
    <citation type="submission" date="2020-05" db="EMBL/GenBank/DDBJ databases">
        <authorList>
            <person name="Chiriac C."/>
            <person name="Salcher M."/>
            <person name="Ghai R."/>
            <person name="Kavagutti S V."/>
        </authorList>
    </citation>
    <scope>NUCLEOTIDE SEQUENCE</scope>
</reference>
<comment type="similarity">
    <text evidence="2">Belongs to the beta sliding clamp family.</text>
</comment>
<dbReference type="EMBL" id="LR796496">
    <property type="protein sequence ID" value="CAB4148318.1"/>
    <property type="molecule type" value="Genomic_DNA"/>
</dbReference>
<dbReference type="GO" id="GO:0003887">
    <property type="term" value="F:DNA-directed DNA polymerase activity"/>
    <property type="evidence" value="ECO:0007669"/>
    <property type="project" value="UniProtKB-KW"/>
</dbReference>
<evidence type="ECO:0000259" key="9">
    <source>
        <dbReference type="Pfam" id="PF00712"/>
    </source>
</evidence>
<evidence type="ECO:0000256" key="3">
    <source>
        <dbReference type="ARBA" id="ARBA00022490"/>
    </source>
</evidence>
<evidence type="ECO:0000256" key="6">
    <source>
        <dbReference type="ARBA" id="ARBA00022705"/>
    </source>
</evidence>
<dbReference type="EMBL" id="LR797496">
    <property type="protein sequence ID" value="CAB4219818.1"/>
    <property type="molecule type" value="Genomic_DNA"/>
</dbReference>
<keyword evidence="8" id="KW-0238">DNA-binding</keyword>
<dbReference type="GO" id="GO:0003677">
    <property type="term" value="F:DNA binding"/>
    <property type="evidence" value="ECO:0007669"/>
    <property type="project" value="UniProtKB-KW"/>
</dbReference>
<organism evidence="13">
    <name type="scientific">uncultured Caudovirales phage</name>
    <dbReference type="NCBI Taxonomy" id="2100421"/>
    <lineage>
        <taxon>Viruses</taxon>
        <taxon>Duplodnaviria</taxon>
        <taxon>Heunggongvirae</taxon>
        <taxon>Uroviricota</taxon>
        <taxon>Caudoviricetes</taxon>
        <taxon>Peduoviridae</taxon>
        <taxon>Maltschvirus</taxon>
        <taxon>Maltschvirus maltsch</taxon>
    </lineage>
</organism>
<keyword evidence="3" id="KW-0963">Cytoplasm</keyword>
<evidence type="ECO:0000313" key="12">
    <source>
        <dbReference type="EMBL" id="CAB4174653.1"/>
    </source>
</evidence>
<dbReference type="EMBL" id="LR796991">
    <property type="protein sequence ID" value="CAB4180217.1"/>
    <property type="molecule type" value="Genomic_DNA"/>
</dbReference>
<evidence type="ECO:0000256" key="7">
    <source>
        <dbReference type="ARBA" id="ARBA00022932"/>
    </source>
</evidence>
<evidence type="ECO:0000256" key="4">
    <source>
        <dbReference type="ARBA" id="ARBA00022679"/>
    </source>
</evidence>
<evidence type="ECO:0000256" key="8">
    <source>
        <dbReference type="ARBA" id="ARBA00023125"/>
    </source>
</evidence>
<keyword evidence="6" id="KW-0235">DNA replication</keyword>
<protein>
    <submittedName>
        <fullName evidence="13">DnaN DNA polymerase sliding clamp subunit (PCNA homolog)</fullName>
    </submittedName>
</protein>
<dbReference type="EMBL" id="LR797456">
    <property type="protein sequence ID" value="CAB4217802.1"/>
    <property type="molecule type" value="Genomic_DNA"/>
</dbReference>
<dbReference type="EMBL" id="LR797088">
    <property type="protein sequence ID" value="CAB4186266.1"/>
    <property type="molecule type" value="Genomic_DNA"/>
</dbReference>
<evidence type="ECO:0000313" key="10">
    <source>
        <dbReference type="EMBL" id="CAB4148318.1"/>
    </source>
</evidence>
<accession>A0A6J5QCV8</accession>
<keyword evidence="4" id="KW-0808">Transferase</keyword>
<dbReference type="SMART" id="SM00480">
    <property type="entry name" value="POL3Bc"/>
    <property type="match status" value="1"/>
</dbReference>
<dbReference type="SUPFAM" id="SSF55979">
    <property type="entry name" value="DNA clamp"/>
    <property type="match status" value="2"/>
</dbReference>
<dbReference type="EMBL" id="LR797192">
    <property type="protein sequence ID" value="CAB4192819.1"/>
    <property type="molecule type" value="Genomic_DNA"/>
</dbReference>
<feature type="domain" description="DNA polymerase III beta sliding clamp N-terminal" evidence="9">
    <location>
        <begin position="1"/>
        <end position="95"/>
    </location>
</feature>
<evidence type="ECO:0000256" key="1">
    <source>
        <dbReference type="ARBA" id="ARBA00004496"/>
    </source>
</evidence>
<proteinExistence type="inferred from homology"/>
<dbReference type="GO" id="GO:0008408">
    <property type="term" value="F:3'-5' exonuclease activity"/>
    <property type="evidence" value="ECO:0007669"/>
    <property type="project" value="InterPro"/>
</dbReference>
<dbReference type="PANTHER" id="PTHR30478:SF0">
    <property type="entry name" value="BETA SLIDING CLAMP"/>
    <property type="match status" value="1"/>
</dbReference>
<dbReference type="EMBL" id="LR797145">
    <property type="protein sequence ID" value="CAB4190057.1"/>
    <property type="molecule type" value="Genomic_DNA"/>
</dbReference>
<dbReference type="Pfam" id="PF00712">
    <property type="entry name" value="DNA_pol3_beta"/>
    <property type="match status" value="1"/>
</dbReference>
<dbReference type="GO" id="GO:0006271">
    <property type="term" value="P:DNA strand elongation involved in DNA replication"/>
    <property type="evidence" value="ECO:0007669"/>
    <property type="project" value="TreeGrafter"/>
</dbReference>
<evidence type="ECO:0000256" key="2">
    <source>
        <dbReference type="ARBA" id="ARBA00010752"/>
    </source>
</evidence>
<dbReference type="InterPro" id="IPR001001">
    <property type="entry name" value="DNA_polIII_beta"/>
</dbReference>
<dbReference type="InterPro" id="IPR046938">
    <property type="entry name" value="DNA_clamp_sf"/>
</dbReference>
<sequence length="367" mass="41691">MIFRVGSADFLSLVERCFSVCATTNLTPILQNVYVRTTSSGLAAVGGDGDIYLIGSTDNCLVRQHGSFIMPPKCLEVLKQVNEEFVEIHVDKNVAYFSTSTTKWDIRVEHEEYKMPDFSKVKFDTTFEKEKLISTLIKARTAIASEIVRPAFMFIDMSGGYVQACDGSRLHRLPFPSSSSLLLSGRTTNELIRYAKKSRASSIFFSETYSHYVFQLDKDFLFATKHKIEYPDVDSFLVRPAKLNDQKLTVNRKQILSAIKQVAITADDDTKYLQIDLTQEVMYLRTSDKYFNQSYVSIPVDWKYPSRTLGVKHINFADALNIFDEDEIDIFFGLDSLSGKSSIYFSSGDTCAVVMQLRQEFAMRNAK</sequence>
<evidence type="ECO:0000256" key="5">
    <source>
        <dbReference type="ARBA" id="ARBA00022695"/>
    </source>
</evidence>
<keyword evidence="7" id="KW-0239">DNA-directed DNA polymerase</keyword>
<evidence type="ECO:0000313" key="13">
    <source>
        <dbReference type="EMBL" id="CAB4180217.1"/>
    </source>
</evidence>
<dbReference type="Gene3D" id="3.70.10.10">
    <property type="match status" value="1"/>
</dbReference>
<keyword evidence="5" id="KW-0548">Nucleotidyltransferase</keyword>